<dbReference type="PROSITE" id="PS51257">
    <property type="entry name" value="PROKAR_LIPOPROTEIN"/>
    <property type="match status" value="1"/>
</dbReference>
<dbReference type="Pfam" id="PF07610">
    <property type="entry name" value="DUF1573"/>
    <property type="match status" value="1"/>
</dbReference>
<dbReference type="InterPro" id="IPR011467">
    <property type="entry name" value="DUF1573"/>
</dbReference>
<sequence length="149" mass="15859">MFNIKKATFGSLVCTAILFTSCGGGSDSKNKAPDASMALKDTAAYTEVKFKDSMQNFGTVKKGELVKLKYAVENIGINPLFIVNVQPSCGCTVADYTKQPILPGKAGEIVATFDSNHGTAGQIHKSIIVTTNTKNNPNYVLAFEGTVTE</sequence>
<dbReference type="Proteomes" id="UP000249645">
    <property type="component" value="Unassembled WGS sequence"/>
</dbReference>
<dbReference type="PANTHER" id="PTHR37833:SF1">
    <property type="entry name" value="SIGNAL PEPTIDE PROTEIN"/>
    <property type="match status" value="1"/>
</dbReference>
<dbReference type="Gene3D" id="2.60.40.10">
    <property type="entry name" value="Immunoglobulins"/>
    <property type="match status" value="1"/>
</dbReference>
<reference evidence="1 2" key="1">
    <citation type="submission" date="2017-11" db="EMBL/GenBank/DDBJ databases">
        <title>Infants hospitalized years apart are colonized by the same room-sourced microbial strains.</title>
        <authorList>
            <person name="Brooks B."/>
            <person name="Olm M.R."/>
            <person name="Firek B.A."/>
            <person name="Baker R."/>
            <person name="Thomas B.C."/>
            <person name="Morowitz M.J."/>
            <person name="Banfield J.F."/>
        </authorList>
    </citation>
    <scope>NUCLEOTIDE SEQUENCE [LARGE SCALE GENOMIC DNA]</scope>
    <source>
        <strain evidence="1">S2_009_000_R2_76</strain>
    </source>
</reference>
<comment type="caution">
    <text evidence="1">The sequence shown here is derived from an EMBL/GenBank/DDBJ whole genome shotgun (WGS) entry which is preliminary data.</text>
</comment>
<name>A0A2W5H1A5_9SPHI</name>
<dbReference type="PANTHER" id="PTHR37833">
    <property type="entry name" value="LIPOPROTEIN-RELATED"/>
    <property type="match status" value="1"/>
</dbReference>
<dbReference type="InterPro" id="IPR013783">
    <property type="entry name" value="Ig-like_fold"/>
</dbReference>
<dbReference type="EMBL" id="QFOI01000111">
    <property type="protein sequence ID" value="PZP49452.1"/>
    <property type="molecule type" value="Genomic_DNA"/>
</dbReference>
<accession>A0A2W5H1A5</accession>
<protein>
    <recommendedName>
        <fullName evidence="3">DUF1573 domain-containing protein</fullName>
    </recommendedName>
</protein>
<gene>
    <name evidence="1" type="ORF">DI598_07815</name>
</gene>
<evidence type="ECO:0008006" key="3">
    <source>
        <dbReference type="Google" id="ProtNLM"/>
    </source>
</evidence>
<dbReference type="AlphaFoldDB" id="A0A2W5H1A5"/>
<proteinExistence type="predicted"/>
<organism evidence="1 2">
    <name type="scientific">Pseudopedobacter saltans</name>
    <dbReference type="NCBI Taxonomy" id="151895"/>
    <lineage>
        <taxon>Bacteria</taxon>
        <taxon>Pseudomonadati</taxon>
        <taxon>Bacteroidota</taxon>
        <taxon>Sphingobacteriia</taxon>
        <taxon>Sphingobacteriales</taxon>
        <taxon>Sphingobacteriaceae</taxon>
        <taxon>Pseudopedobacter</taxon>
    </lineage>
</organism>
<evidence type="ECO:0000313" key="1">
    <source>
        <dbReference type="EMBL" id="PZP49452.1"/>
    </source>
</evidence>
<evidence type="ECO:0000313" key="2">
    <source>
        <dbReference type="Proteomes" id="UP000249645"/>
    </source>
</evidence>